<dbReference type="PANTHER" id="PTHR33677:SF5">
    <property type="entry name" value="TRANSCRIPTIONAL REPRESSOR FRMR"/>
    <property type="match status" value="1"/>
</dbReference>
<dbReference type="GO" id="GO:0006355">
    <property type="term" value="P:regulation of DNA-templated transcription"/>
    <property type="evidence" value="ECO:0007669"/>
    <property type="project" value="InterPro"/>
</dbReference>
<accession>A0A0F9S793</accession>
<evidence type="ECO:0000313" key="1">
    <source>
        <dbReference type="EMBL" id="KKN58132.1"/>
    </source>
</evidence>
<proteinExistence type="predicted"/>
<evidence type="ECO:0008006" key="2">
    <source>
        <dbReference type="Google" id="ProtNLM"/>
    </source>
</evidence>
<dbReference type="InterPro" id="IPR038390">
    <property type="entry name" value="Metal_Tscrpt_repr_sf"/>
</dbReference>
<dbReference type="AlphaFoldDB" id="A0A0F9S793"/>
<dbReference type="InterPro" id="IPR003735">
    <property type="entry name" value="Metal_Tscrpt_repr"/>
</dbReference>
<dbReference type="PANTHER" id="PTHR33677">
    <property type="entry name" value="TRANSCRIPTIONAL REPRESSOR FRMR-RELATED"/>
    <property type="match status" value="1"/>
</dbReference>
<dbReference type="GO" id="GO:0046872">
    <property type="term" value="F:metal ion binding"/>
    <property type="evidence" value="ECO:0007669"/>
    <property type="project" value="InterPro"/>
</dbReference>
<sequence>MAHTSSNKDQLIARIRRIAGQMAAVERALDTDAGCSAVLQQVAAARGAINGLMDELIEDHLREHVARPDIDDAARAAGADELIAVIRRYAK</sequence>
<gene>
    <name evidence="1" type="ORF">LCGC14_0555280</name>
</gene>
<organism evidence="1">
    <name type="scientific">marine sediment metagenome</name>
    <dbReference type="NCBI Taxonomy" id="412755"/>
    <lineage>
        <taxon>unclassified sequences</taxon>
        <taxon>metagenomes</taxon>
        <taxon>ecological metagenomes</taxon>
    </lineage>
</organism>
<dbReference type="Pfam" id="PF02583">
    <property type="entry name" value="Trns_repr_metal"/>
    <property type="match status" value="1"/>
</dbReference>
<dbReference type="CDD" id="cd10153">
    <property type="entry name" value="RcnR-FrmR-like_DUF156"/>
    <property type="match status" value="1"/>
</dbReference>
<dbReference type="EMBL" id="LAZR01000775">
    <property type="protein sequence ID" value="KKN58132.1"/>
    <property type="molecule type" value="Genomic_DNA"/>
</dbReference>
<reference evidence="1" key="1">
    <citation type="journal article" date="2015" name="Nature">
        <title>Complex archaea that bridge the gap between prokaryotes and eukaryotes.</title>
        <authorList>
            <person name="Spang A."/>
            <person name="Saw J.H."/>
            <person name="Jorgensen S.L."/>
            <person name="Zaremba-Niedzwiedzka K."/>
            <person name="Martijn J."/>
            <person name="Lind A.E."/>
            <person name="van Eijk R."/>
            <person name="Schleper C."/>
            <person name="Guy L."/>
            <person name="Ettema T.J."/>
        </authorList>
    </citation>
    <scope>NUCLEOTIDE SEQUENCE</scope>
</reference>
<dbReference type="GO" id="GO:0003677">
    <property type="term" value="F:DNA binding"/>
    <property type="evidence" value="ECO:0007669"/>
    <property type="project" value="InterPro"/>
</dbReference>
<dbReference type="Gene3D" id="1.20.58.1000">
    <property type="entry name" value="Metal-sensitive repressor, helix protomer"/>
    <property type="match status" value="1"/>
</dbReference>
<comment type="caution">
    <text evidence="1">The sequence shown here is derived from an EMBL/GenBank/DDBJ whole genome shotgun (WGS) entry which is preliminary data.</text>
</comment>
<protein>
    <recommendedName>
        <fullName evidence="2">Transcriptional repressor FrmR</fullName>
    </recommendedName>
</protein>
<name>A0A0F9S793_9ZZZZ</name>